<organism evidence="4 5">
    <name type="scientific">Actinoplanes derwentensis</name>
    <dbReference type="NCBI Taxonomy" id="113562"/>
    <lineage>
        <taxon>Bacteria</taxon>
        <taxon>Bacillati</taxon>
        <taxon>Actinomycetota</taxon>
        <taxon>Actinomycetes</taxon>
        <taxon>Micromonosporales</taxon>
        <taxon>Micromonosporaceae</taxon>
        <taxon>Actinoplanes</taxon>
    </lineage>
</organism>
<feature type="region of interest" description="Disordered" evidence="1">
    <location>
        <begin position="1"/>
        <end position="239"/>
    </location>
</feature>
<gene>
    <name evidence="4" type="ORF">SAMN04489716_6205</name>
</gene>
<dbReference type="Pfam" id="PF11350">
    <property type="entry name" value="DUF3152"/>
    <property type="match status" value="1"/>
</dbReference>
<accession>A0A1H2CMM8</accession>
<feature type="region of interest" description="Disordered" evidence="1">
    <location>
        <begin position="397"/>
        <end position="435"/>
    </location>
</feature>
<dbReference type="STRING" id="113562.SAMN04489716_6205"/>
<dbReference type="InterPro" id="IPR022603">
    <property type="entry name" value="DUF3152"/>
</dbReference>
<feature type="domain" description="DUF3152" evidence="3">
    <location>
        <begin position="428"/>
        <end position="591"/>
    </location>
</feature>
<feature type="compositionally biased region" description="Basic and acidic residues" evidence="1">
    <location>
        <begin position="88"/>
        <end position="97"/>
    </location>
</feature>
<feature type="compositionally biased region" description="Low complexity" evidence="1">
    <location>
        <begin position="152"/>
        <end position="182"/>
    </location>
</feature>
<evidence type="ECO:0000313" key="5">
    <source>
        <dbReference type="Proteomes" id="UP000198688"/>
    </source>
</evidence>
<dbReference type="Proteomes" id="UP000198688">
    <property type="component" value="Chromosome I"/>
</dbReference>
<evidence type="ECO:0000313" key="4">
    <source>
        <dbReference type="EMBL" id="SDT71589.1"/>
    </source>
</evidence>
<keyword evidence="2" id="KW-0472">Membrane</keyword>
<protein>
    <recommendedName>
        <fullName evidence="3">DUF3152 domain-containing protein</fullName>
    </recommendedName>
</protein>
<name>A0A1H2CMM8_9ACTN</name>
<feature type="transmembrane region" description="Helical" evidence="2">
    <location>
        <begin position="357"/>
        <end position="377"/>
    </location>
</feature>
<proteinExistence type="predicted"/>
<evidence type="ECO:0000256" key="1">
    <source>
        <dbReference type="SAM" id="MobiDB-lite"/>
    </source>
</evidence>
<sequence>MANATNGPVDPDAGSERRGRARARTVPATATAKSPVTASTDPARKPARKPAAKKSTAGENLEPDAVKSPSARAATERAPARKTTVTRAEPRPVGERAARRRPVAKPPEVAETAPPARGPEMTRGILELAAERLAASQPRTPELEPPAPAPGDPMAAPGTSVGLRAAGGRRSSRSGGMRALPEAPRPPAPDNGWLGGPVEPEPALEVDEKPARNVYADDIPLEDRYPRTPNRRGLPPSLRLPAELPDNLWPPKNLLDRNLAENPPVTPRVESIPELAGRHHAPEFEPVTEERIYVPAASEPVPDEEPAPDFLPAVLSQHEVAEREEIDYVPAHSRPSPARHMVPESVTTRQVRRRRRAVLVAYTMVVLTALVVGHEVWTGGQPIDSVRDKPEVAQPAGEIGVPAGPTPAVTMTGAPLEEPTSKKKGKSGDFSYERSRGPMLGESGRLYRFRVAVEEVVEDTSPAGFAEVIDETLGDDRSWVHSGELRLRRAAKAGDDVDFTIYLASAKTSEKMCAAGGLDTDGYTSCRLPGKVIINAARWAGAVPEFGDRLTTYRRYTINHEVGHELGHGHEACPGKGEPAPVMQQQTFGLKGCTANAWPYLDGDRYQGKPIA</sequence>
<keyword evidence="2" id="KW-0812">Transmembrane</keyword>
<reference evidence="4 5" key="1">
    <citation type="submission" date="2016-10" db="EMBL/GenBank/DDBJ databases">
        <authorList>
            <person name="de Groot N.N."/>
        </authorList>
    </citation>
    <scope>NUCLEOTIDE SEQUENCE [LARGE SCALE GENOMIC DNA]</scope>
    <source>
        <strain evidence="4 5">DSM 43941</strain>
    </source>
</reference>
<dbReference type="SUPFAM" id="SSF55486">
    <property type="entry name" value="Metalloproteases ('zincins'), catalytic domain"/>
    <property type="match status" value="1"/>
</dbReference>
<evidence type="ECO:0000256" key="2">
    <source>
        <dbReference type="SAM" id="Phobius"/>
    </source>
</evidence>
<keyword evidence="5" id="KW-1185">Reference proteome</keyword>
<evidence type="ECO:0000259" key="3">
    <source>
        <dbReference type="Pfam" id="PF11350"/>
    </source>
</evidence>
<keyword evidence="2" id="KW-1133">Transmembrane helix</keyword>
<dbReference type="AlphaFoldDB" id="A0A1H2CMM8"/>
<dbReference type="EMBL" id="LT629758">
    <property type="protein sequence ID" value="SDT71589.1"/>
    <property type="molecule type" value="Genomic_DNA"/>
</dbReference>